<reference evidence="2 3" key="1">
    <citation type="submission" date="2009-11" db="EMBL/GenBank/DDBJ databases">
        <title>Annotation of Allomyces macrogynus ATCC 38327.</title>
        <authorList>
            <consortium name="The Broad Institute Genome Sequencing Platform"/>
            <person name="Russ C."/>
            <person name="Cuomo C."/>
            <person name="Burger G."/>
            <person name="Gray M.W."/>
            <person name="Holland P.W.H."/>
            <person name="King N."/>
            <person name="Lang F.B.F."/>
            <person name="Roger A.J."/>
            <person name="Ruiz-Trillo I."/>
            <person name="Young S.K."/>
            <person name="Zeng Q."/>
            <person name="Gargeya S."/>
            <person name="Fitzgerald M."/>
            <person name="Haas B."/>
            <person name="Abouelleil A."/>
            <person name="Alvarado L."/>
            <person name="Arachchi H.M."/>
            <person name="Berlin A."/>
            <person name="Chapman S.B."/>
            <person name="Gearin G."/>
            <person name="Goldberg J."/>
            <person name="Griggs A."/>
            <person name="Gujja S."/>
            <person name="Hansen M."/>
            <person name="Heiman D."/>
            <person name="Howarth C."/>
            <person name="Larimer J."/>
            <person name="Lui A."/>
            <person name="MacDonald P.J.P."/>
            <person name="McCowen C."/>
            <person name="Montmayeur A."/>
            <person name="Murphy C."/>
            <person name="Neiman D."/>
            <person name="Pearson M."/>
            <person name="Priest M."/>
            <person name="Roberts A."/>
            <person name="Saif S."/>
            <person name="Shea T."/>
            <person name="Sisk P."/>
            <person name="Stolte C."/>
            <person name="Sykes S."/>
            <person name="Wortman J."/>
            <person name="Nusbaum C."/>
            <person name="Birren B."/>
        </authorList>
    </citation>
    <scope>NUCLEOTIDE SEQUENCE [LARGE SCALE GENOMIC DNA]</scope>
    <source>
        <strain evidence="2 3">ATCC 38327</strain>
    </source>
</reference>
<gene>
    <name evidence="2" type="ORF">AMAG_05496</name>
</gene>
<accession>A0A0L0SCB6</accession>
<protein>
    <submittedName>
        <fullName evidence="2">Uncharacterized protein</fullName>
    </submittedName>
</protein>
<evidence type="ECO:0000313" key="2">
    <source>
        <dbReference type="EMBL" id="KNE60064.1"/>
    </source>
</evidence>
<dbReference type="EMBL" id="GG745335">
    <property type="protein sequence ID" value="KNE60064.1"/>
    <property type="molecule type" value="Genomic_DNA"/>
</dbReference>
<dbReference type="Proteomes" id="UP000054350">
    <property type="component" value="Unassembled WGS sequence"/>
</dbReference>
<sequence length="236" mass="24430">MVQGEPVRVTKTVKVHRSEPVEAVVQHVLDKFARIEGRALGHAAEYDLFAIPDQGLAGAPLPRLTPLPLPPPQPVPTLLGPHPKFLLRRVAPGARNITAAPVPALASAPALMAPALMAPAPAPTLSAPAAAMTRPQRASSLFVDRPAASTAIIDTLIAQSAPPVASRAPPTVTTSGNLVRTGSNGSEKRFSELLSEAQSLDLSHLFDHDAGLAVAAEPTTTTTPTTVTTTSFARGS</sequence>
<organism evidence="2 3">
    <name type="scientific">Allomyces macrogynus (strain ATCC 38327)</name>
    <name type="common">Allomyces javanicus var. macrogynus</name>
    <dbReference type="NCBI Taxonomy" id="578462"/>
    <lineage>
        <taxon>Eukaryota</taxon>
        <taxon>Fungi</taxon>
        <taxon>Fungi incertae sedis</taxon>
        <taxon>Blastocladiomycota</taxon>
        <taxon>Blastocladiomycetes</taxon>
        <taxon>Blastocladiales</taxon>
        <taxon>Blastocladiaceae</taxon>
        <taxon>Allomyces</taxon>
    </lineage>
</organism>
<name>A0A0L0SCB6_ALLM3</name>
<proteinExistence type="predicted"/>
<evidence type="ECO:0000256" key="1">
    <source>
        <dbReference type="SAM" id="MobiDB-lite"/>
    </source>
</evidence>
<evidence type="ECO:0000313" key="3">
    <source>
        <dbReference type="Proteomes" id="UP000054350"/>
    </source>
</evidence>
<feature type="compositionally biased region" description="Polar residues" evidence="1">
    <location>
        <begin position="171"/>
        <end position="185"/>
    </location>
</feature>
<reference evidence="3" key="2">
    <citation type="submission" date="2009-11" db="EMBL/GenBank/DDBJ databases">
        <title>The Genome Sequence of Allomyces macrogynus strain ATCC 38327.</title>
        <authorList>
            <consortium name="The Broad Institute Genome Sequencing Platform"/>
            <person name="Russ C."/>
            <person name="Cuomo C."/>
            <person name="Shea T."/>
            <person name="Young S.K."/>
            <person name="Zeng Q."/>
            <person name="Koehrsen M."/>
            <person name="Haas B."/>
            <person name="Borodovsky M."/>
            <person name="Guigo R."/>
            <person name="Alvarado L."/>
            <person name="Berlin A."/>
            <person name="Borenstein D."/>
            <person name="Chen Z."/>
            <person name="Engels R."/>
            <person name="Freedman E."/>
            <person name="Gellesch M."/>
            <person name="Goldberg J."/>
            <person name="Griggs A."/>
            <person name="Gujja S."/>
            <person name="Heiman D."/>
            <person name="Hepburn T."/>
            <person name="Howarth C."/>
            <person name="Jen D."/>
            <person name="Larson L."/>
            <person name="Lewis B."/>
            <person name="Mehta T."/>
            <person name="Park D."/>
            <person name="Pearson M."/>
            <person name="Roberts A."/>
            <person name="Saif S."/>
            <person name="Shenoy N."/>
            <person name="Sisk P."/>
            <person name="Stolte C."/>
            <person name="Sykes S."/>
            <person name="Walk T."/>
            <person name="White J."/>
            <person name="Yandava C."/>
            <person name="Burger G."/>
            <person name="Gray M.W."/>
            <person name="Holland P.W.H."/>
            <person name="King N."/>
            <person name="Lang F.B.F."/>
            <person name="Roger A.J."/>
            <person name="Ruiz-Trillo I."/>
            <person name="Lander E."/>
            <person name="Nusbaum C."/>
        </authorList>
    </citation>
    <scope>NUCLEOTIDE SEQUENCE [LARGE SCALE GENOMIC DNA]</scope>
    <source>
        <strain evidence="3">ATCC 38327</strain>
    </source>
</reference>
<feature type="region of interest" description="Disordered" evidence="1">
    <location>
        <begin position="164"/>
        <end position="185"/>
    </location>
</feature>
<dbReference type="AlphaFoldDB" id="A0A0L0SCB6"/>
<dbReference type="VEuPathDB" id="FungiDB:AMAG_05496"/>
<keyword evidence="3" id="KW-1185">Reference proteome</keyword>